<dbReference type="InterPro" id="IPR047641">
    <property type="entry name" value="ABC_transpr_MalK/UgpC-like"/>
</dbReference>
<dbReference type="EMBL" id="VHLH01000013">
    <property type="protein sequence ID" value="TPW29025.1"/>
    <property type="molecule type" value="Genomic_DNA"/>
</dbReference>
<dbReference type="Gene3D" id="2.40.50.140">
    <property type="entry name" value="Nucleic acid-binding proteins"/>
    <property type="match status" value="1"/>
</dbReference>
<dbReference type="GO" id="GO:0055052">
    <property type="term" value="C:ATP-binding cassette (ABC) transporter complex, substrate-binding subunit-containing"/>
    <property type="evidence" value="ECO:0007669"/>
    <property type="project" value="TreeGrafter"/>
</dbReference>
<dbReference type="Pfam" id="PF00005">
    <property type="entry name" value="ABC_tran"/>
    <property type="match status" value="1"/>
</dbReference>
<accession>A0A506U7U2</accession>
<evidence type="ECO:0000259" key="7">
    <source>
        <dbReference type="PROSITE" id="PS50893"/>
    </source>
</evidence>
<comment type="similarity">
    <text evidence="2">Belongs to the ABC transporter superfamily.</text>
</comment>
<evidence type="ECO:0000313" key="8">
    <source>
        <dbReference type="EMBL" id="TPW29025.1"/>
    </source>
</evidence>
<keyword evidence="9" id="KW-1185">Reference proteome</keyword>
<evidence type="ECO:0000256" key="1">
    <source>
        <dbReference type="ARBA" id="ARBA00004417"/>
    </source>
</evidence>
<dbReference type="PANTHER" id="PTHR43875">
    <property type="entry name" value="MALTODEXTRIN IMPORT ATP-BINDING PROTEIN MSMX"/>
    <property type="match status" value="1"/>
</dbReference>
<dbReference type="GO" id="GO:0016887">
    <property type="term" value="F:ATP hydrolysis activity"/>
    <property type="evidence" value="ECO:0007669"/>
    <property type="project" value="InterPro"/>
</dbReference>
<evidence type="ECO:0000256" key="5">
    <source>
        <dbReference type="ARBA" id="ARBA00022741"/>
    </source>
</evidence>
<dbReference type="InterPro" id="IPR008995">
    <property type="entry name" value="Mo/tungstate-bd_C_term_dom"/>
</dbReference>
<dbReference type="InterPro" id="IPR040582">
    <property type="entry name" value="OB_MalK-like"/>
</dbReference>
<dbReference type="OrthoDB" id="8045127at2"/>
<dbReference type="InterPro" id="IPR027417">
    <property type="entry name" value="P-loop_NTPase"/>
</dbReference>
<dbReference type="NCBIfam" id="NF008653">
    <property type="entry name" value="PRK11650.1"/>
    <property type="match status" value="1"/>
</dbReference>
<dbReference type="InterPro" id="IPR003439">
    <property type="entry name" value="ABC_transporter-like_ATP-bd"/>
</dbReference>
<dbReference type="InterPro" id="IPR003593">
    <property type="entry name" value="AAA+_ATPase"/>
</dbReference>
<evidence type="ECO:0000256" key="3">
    <source>
        <dbReference type="ARBA" id="ARBA00022448"/>
    </source>
</evidence>
<protein>
    <submittedName>
        <fullName evidence="8">sn-glycerol-3-phosphate ABC transporter ATP-binding protein UgpC</fullName>
    </submittedName>
</protein>
<keyword evidence="3" id="KW-0813">Transport</keyword>
<dbReference type="Gene3D" id="2.40.50.100">
    <property type="match status" value="1"/>
</dbReference>
<dbReference type="SMART" id="SM00382">
    <property type="entry name" value="AAA"/>
    <property type="match status" value="1"/>
</dbReference>
<proteinExistence type="inferred from homology"/>
<comment type="subcellular location">
    <subcellularLocation>
        <location evidence="1">Cell inner membrane</location>
        <topology evidence="1">Peripheral membrane protein</topology>
    </subcellularLocation>
</comment>
<keyword evidence="6 8" id="KW-0067">ATP-binding</keyword>
<dbReference type="PANTHER" id="PTHR43875:SF1">
    <property type="entry name" value="OSMOPROTECTIVE COMPOUNDS UPTAKE ATP-BINDING PROTEIN GGTA"/>
    <property type="match status" value="1"/>
</dbReference>
<sequence length="369" mass="40683">MATIDIDGVRKRFGNVDVLHGVDLTIADGEFVVLVGPSGCGKSTLLRLIAGLEDISRGAIRIDGERVNDLAPRARDIAMVFQSYALYPHMSVERNMDYSLRLRKTPAERAREAVEGAAGKLGIDRLLQRKPRTLSGGQRQRVAMGRAIVRTPKAFLFDEPLSNLDARLREQMRGEIKKMHQDLGATSIYVTHDQIEAMTLADRIVAMNEGLVQQIGPPRELYEHPTNLFVAGFIGSPAMNFIDATYRREGQNAFLVVGEKRLALDERDVADGTPVTLGLRAEDIAIDADPEDPGAIEATVELVEPLGLGTIVHVQALGTHIKALSLAVVEHRVGSRIWIRPHPEKFHVFEEATGRRLERKAQFAAELPA</sequence>
<keyword evidence="5" id="KW-0547">Nucleotide-binding</keyword>
<dbReference type="AlphaFoldDB" id="A0A506U7U2"/>
<dbReference type="GO" id="GO:0008643">
    <property type="term" value="P:carbohydrate transport"/>
    <property type="evidence" value="ECO:0007669"/>
    <property type="project" value="InterPro"/>
</dbReference>
<dbReference type="InterPro" id="IPR015855">
    <property type="entry name" value="ABC_transpr_MalK-like"/>
</dbReference>
<dbReference type="PROSITE" id="PS00211">
    <property type="entry name" value="ABC_TRANSPORTER_1"/>
    <property type="match status" value="1"/>
</dbReference>
<dbReference type="SUPFAM" id="SSF50331">
    <property type="entry name" value="MOP-like"/>
    <property type="match status" value="1"/>
</dbReference>
<dbReference type="SUPFAM" id="SSF52540">
    <property type="entry name" value="P-loop containing nucleoside triphosphate hydrolases"/>
    <property type="match status" value="1"/>
</dbReference>
<comment type="caution">
    <text evidence="8">The sequence shown here is derived from an EMBL/GenBank/DDBJ whole genome shotgun (WGS) entry which is preliminary data.</text>
</comment>
<name>A0A506U7U2_9HYPH</name>
<keyword evidence="4" id="KW-0472">Membrane</keyword>
<dbReference type="Proteomes" id="UP000320314">
    <property type="component" value="Unassembled WGS sequence"/>
</dbReference>
<evidence type="ECO:0000256" key="2">
    <source>
        <dbReference type="ARBA" id="ARBA00005417"/>
    </source>
</evidence>
<keyword evidence="4" id="KW-1003">Cell membrane</keyword>
<dbReference type="CDD" id="cd03301">
    <property type="entry name" value="ABC_MalK_N"/>
    <property type="match status" value="1"/>
</dbReference>
<evidence type="ECO:0000313" key="9">
    <source>
        <dbReference type="Proteomes" id="UP000320314"/>
    </source>
</evidence>
<dbReference type="InterPro" id="IPR017871">
    <property type="entry name" value="ABC_transporter-like_CS"/>
</dbReference>
<reference evidence="8 9" key="1">
    <citation type="submission" date="2019-06" db="EMBL/GenBank/DDBJ databases">
        <authorList>
            <person name="Li M."/>
        </authorList>
    </citation>
    <scope>NUCLEOTIDE SEQUENCE [LARGE SCALE GENOMIC DNA]</scope>
    <source>
        <strain evidence="8 9">BGMRC6574</strain>
    </source>
</reference>
<evidence type="ECO:0000256" key="6">
    <source>
        <dbReference type="ARBA" id="ARBA00022840"/>
    </source>
</evidence>
<dbReference type="GO" id="GO:0005524">
    <property type="term" value="F:ATP binding"/>
    <property type="evidence" value="ECO:0007669"/>
    <property type="project" value="UniProtKB-KW"/>
</dbReference>
<keyword evidence="4" id="KW-0997">Cell inner membrane</keyword>
<gene>
    <name evidence="8" type="primary">ugpC</name>
    <name evidence="8" type="ORF">FJU11_08605</name>
</gene>
<evidence type="ECO:0000256" key="4">
    <source>
        <dbReference type="ARBA" id="ARBA00022519"/>
    </source>
</evidence>
<dbReference type="Gene3D" id="3.40.50.300">
    <property type="entry name" value="P-loop containing nucleotide triphosphate hydrolases"/>
    <property type="match status" value="1"/>
</dbReference>
<dbReference type="InterPro" id="IPR012340">
    <property type="entry name" value="NA-bd_OB-fold"/>
</dbReference>
<dbReference type="PROSITE" id="PS50893">
    <property type="entry name" value="ABC_TRANSPORTER_2"/>
    <property type="match status" value="1"/>
</dbReference>
<dbReference type="FunFam" id="3.40.50.300:FF:000042">
    <property type="entry name" value="Maltose/maltodextrin ABC transporter, ATP-binding protein"/>
    <property type="match status" value="1"/>
</dbReference>
<dbReference type="Pfam" id="PF17912">
    <property type="entry name" value="OB_MalK"/>
    <property type="match status" value="1"/>
</dbReference>
<dbReference type="GO" id="GO:0140359">
    <property type="term" value="F:ABC-type transporter activity"/>
    <property type="evidence" value="ECO:0007669"/>
    <property type="project" value="InterPro"/>
</dbReference>
<feature type="domain" description="ABC transporter" evidence="7">
    <location>
        <begin position="4"/>
        <end position="234"/>
    </location>
</feature>
<dbReference type="RefSeq" id="WP_141166627.1">
    <property type="nucleotide sequence ID" value="NZ_VHLH01000013.1"/>
</dbReference>
<organism evidence="8 9">
    <name type="scientific">Pararhizobium mangrovi</name>
    <dbReference type="NCBI Taxonomy" id="2590452"/>
    <lineage>
        <taxon>Bacteria</taxon>
        <taxon>Pseudomonadati</taxon>
        <taxon>Pseudomonadota</taxon>
        <taxon>Alphaproteobacteria</taxon>
        <taxon>Hyphomicrobiales</taxon>
        <taxon>Rhizobiaceae</taxon>
        <taxon>Rhizobium/Agrobacterium group</taxon>
        <taxon>Pararhizobium</taxon>
    </lineage>
</organism>